<sequence length="827" mass="89947">MVKRRQRKNEARAKLSGCDTLAAVVRLRGTAALQISCMTPPCECSSFLWNQLVSGAPVVLGLDAYRPPAVKIKEQVLNAAFRTALEKRAEQSVLSSLAGTVQFSAESDGIIIVLDQVPGCTSSPLRPNVIQVPCKFDKATQGNGITNSSKEEWLAKLMTFEDAWHYASLECGLGFSLAVTVDMAARIKGPSCDLTVSAVTPMLPLRLVPLFPIPVLRSGVQDTLSSPHAAALPDFGFVTLCGDHLCFHFKHQLEDGGLNFIGVWISGVASVEHPFIWLVCAQFVTSQRLASRPREIFVVCILSRPEVTALNVSFGKPPEEVLFFNCLCQSQTSLHFQLWQGAAVTSVARVPSASNKTIGINLEKVLSGGAAETFHLALKELVKNRVPPVASQEQNSSAMTRNSWVPTPKPARSQDFIMAPTVPDVSDCSMGLSVHSRLENASYGMRGPTCDPSMPVLNTDSQGGCFAQCSNAAQDARTTVTPTLGGTSTPLQSCGVQDYTVAATDAQFRLSQQQQYAPSASTTGRHAAPESVPVGVYELIRRQDEQLLELRRQIQRLLCPPQEKNQSGPPVLSVQPLASEYGKKNEKLTCNAGTMTEAVAQVVHRSVQTDKTTTESSSSGKGCSFCAHCKQEQRASEIPERDTDYTIFFPEKSPHLTQRLTQKPSPRTAGTIPHREPANGLPRPAYVHSKTSDLLMTPSVSFRDDPSLQPDRLEKRGAPQGAVLSSSTETFIHPRLQFEESRLSVQRRDELSFQVDRIAHKYCPEGAGLSASQSPLAKGGVPLSQDAQAYLQNYGLDSRRARDAVARTDSMERILDISALKRLPKLL</sequence>
<dbReference type="GO" id="GO:0071539">
    <property type="term" value="P:protein localization to centrosome"/>
    <property type="evidence" value="ECO:0007669"/>
    <property type="project" value="TreeGrafter"/>
</dbReference>
<dbReference type="PANTHER" id="PTHR15128:SF0">
    <property type="entry name" value="SCL-INTERRUPTING LOCUS PROTEIN"/>
    <property type="match status" value="1"/>
</dbReference>
<feature type="compositionally biased region" description="Polar residues" evidence="1">
    <location>
        <begin position="391"/>
        <end position="405"/>
    </location>
</feature>
<dbReference type="InterPro" id="IPR057731">
    <property type="entry name" value="STIL_N"/>
</dbReference>
<dbReference type="VEuPathDB" id="VectorBase:RSAN_042987"/>
<dbReference type="Proteomes" id="UP000821837">
    <property type="component" value="Unassembled WGS sequence"/>
</dbReference>
<dbReference type="GO" id="GO:0031023">
    <property type="term" value="P:microtubule organizing center organization"/>
    <property type="evidence" value="ECO:0007669"/>
    <property type="project" value="TreeGrafter"/>
</dbReference>
<organism evidence="3 4">
    <name type="scientific">Rhipicephalus sanguineus</name>
    <name type="common">Brown dog tick</name>
    <name type="synonym">Ixodes sanguineus</name>
    <dbReference type="NCBI Taxonomy" id="34632"/>
    <lineage>
        <taxon>Eukaryota</taxon>
        <taxon>Metazoa</taxon>
        <taxon>Ecdysozoa</taxon>
        <taxon>Arthropoda</taxon>
        <taxon>Chelicerata</taxon>
        <taxon>Arachnida</taxon>
        <taxon>Acari</taxon>
        <taxon>Parasitiformes</taxon>
        <taxon>Ixodida</taxon>
        <taxon>Ixodoidea</taxon>
        <taxon>Ixodidae</taxon>
        <taxon>Rhipicephalinae</taxon>
        <taxon>Rhipicephalus</taxon>
        <taxon>Rhipicephalus</taxon>
    </lineage>
</organism>
<evidence type="ECO:0000259" key="2">
    <source>
        <dbReference type="Pfam" id="PF15253"/>
    </source>
</evidence>
<protein>
    <recommendedName>
        <fullName evidence="2">STIL N-terminal domain-containing protein</fullName>
    </recommendedName>
</protein>
<dbReference type="Pfam" id="PF15253">
    <property type="entry name" value="STIL_N"/>
    <property type="match status" value="1"/>
</dbReference>
<dbReference type="GO" id="GO:0007224">
    <property type="term" value="P:smoothened signaling pathway"/>
    <property type="evidence" value="ECO:0007669"/>
    <property type="project" value="TreeGrafter"/>
</dbReference>
<dbReference type="GO" id="GO:0007052">
    <property type="term" value="P:mitotic spindle organization"/>
    <property type="evidence" value="ECO:0007669"/>
    <property type="project" value="TreeGrafter"/>
</dbReference>
<feature type="compositionally biased region" description="Polar residues" evidence="1">
    <location>
        <begin position="656"/>
        <end position="665"/>
    </location>
</feature>
<comment type="caution">
    <text evidence="3">The sequence shown here is derived from an EMBL/GenBank/DDBJ whole genome shotgun (WGS) entry which is preliminary data.</text>
</comment>
<evidence type="ECO:0000313" key="3">
    <source>
        <dbReference type="EMBL" id="KAH7934894.1"/>
    </source>
</evidence>
<evidence type="ECO:0000313" key="4">
    <source>
        <dbReference type="Proteomes" id="UP000821837"/>
    </source>
</evidence>
<dbReference type="PANTHER" id="PTHR15128">
    <property type="entry name" value="TAL1 SCL INTERRUPTING LOCUS"/>
    <property type="match status" value="1"/>
</dbReference>
<feature type="domain" description="STIL N-terminal" evidence="2">
    <location>
        <begin position="48"/>
        <end position="378"/>
    </location>
</feature>
<dbReference type="GO" id="GO:0005815">
    <property type="term" value="C:microtubule organizing center"/>
    <property type="evidence" value="ECO:0007669"/>
    <property type="project" value="TreeGrafter"/>
</dbReference>
<accession>A0A9D4SND3</accession>
<proteinExistence type="predicted"/>
<feature type="region of interest" description="Disordered" evidence="1">
    <location>
        <begin position="389"/>
        <end position="408"/>
    </location>
</feature>
<evidence type="ECO:0000256" key="1">
    <source>
        <dbReference type="SAM" id="MobiDB-lite"/>
    </source>
</evidence>
<reference evidence="3" key="2">
    <citation type="submission" date="2021-09" db="EMBL/GenBank/DDBJ databases">
        <authorList>
            <person name="Jia N."/>
            <person name="Wang J."/>
            <person name="Shi W."/>
            <person name="Du L."/>
            <person name="Sun Y."/>
            <person name="Zhan W."/>
            <person name="Jiang J."/>
            <person name="Wang Q."/>
            <person name="Zhang B."/>
            <person name="Ji P."/>
            <person name="Sakyi L.B."/>
            <person name="Cui X."/>
            <person name="Yuan T."/>
            <person name="Jiang B."/>
            <person name="Yang W."/>
            <person name="Lam T.T.-Y."/>
            <person name="Chang Q."/>
            <person name="Ding S."/>
            <person name="Wang X."/>
            <person name="Zhu J."/>
            <person name="Ruan X."/>
            <person name="Zhao L."/>
            <person name="Wei J."/>
            <person name="Que T."/>
            <person name="Du C."/>
            <person name="Cheng J."/>
            <person name="Dai P."/>
            <person name="Han X."/>
            <person name="Huang E."/>
            <person name="Gao Y."/>
            <person name="Liu J."/>
            <person name="Shao H."/>
            <person name="Ye R."/>
            <person name="Li L."/>
            <person name="Wei W."/>
            <person name="Wang X."/>
            <person name="Wang C."/>
            <person name="Huo Q."/>
            <person name="Li W."/>
            <person name="Guo W."/>
            <person name="Chen H."/>
            <person name="Chen S."/>
            <person name="Zhou L."/>
            <person name="Zhou L."/>
            <person name="Ni X."/>
            <person name="Tian J."/>
            <person name="Zhou Y."/>
            <person name="Sheng Y."/>
            <person name="Liu T."/>
            <person name="Pan Y."/>
            <person name="Xia L."/>
            <person name="Li J."/>
            <person name="Zhao F."/>
            <person name="Cao W."/>
        </authorList>
    </citation>
    <scope>NUCLEOTIDE SEQUENCE</scope>
    <source>
        <strain evidence="3">Rsan-2018</strain>
        <tissue evidence="3">Larvae</tissue>
    </source>
</reference>
<keyword evidence="4" id="KW-1185">Reference proteome</keyword>
<reference evidence="3" key="1">
    <citation type="journal article" date="2020" name="Cell">
        <title>Large-Scale Comparative Analyses of Tick Genomes Elucidate Their Genetic Diversity and Vector Capacities.</title>
        <authorList>
            <consortium name="Tick Genome and Microbiome Consortium (TIGMIC)"/>
            <person name="Jia N."/>
            <person name="Wang J."/>
            <person name="Shi W."/>
            <person name="Du L."/>
            <person name="Sun Y."/>
            <person name="Zhan W."/>
            <person name="Jiang J.F."/>
            <person name="Wang Q."/>
            <person name="Zhang B."/>
            <person name="Ji P."/>
            <person name="Bell-Sakyi L."/>
            <person name="Cui X.M."/>
            <person name="Yuan T.T."/>
            <person name="Jiang B.G."/>
            <person name="Yang W.F."/>
            <person name="Lam T.T."/>
            <person name="Chang Q.C."/>
            <person name="Ding S.J."/>
            <person name="Wang X.J."/>
            <person name="Zhu J.G."/>
            <person name="Ruan X.D."/>
            <person name="Zhao L."/>
            <person name="Wei J.T."/>
            <person name="Ye R.Z."/>
            <person name="Que T.C."/>
            <person name="Du C.H."/>
            <person name="Zhou Y.H."/>
            <person name="Cheng J.X."/>
            <person name="Dai P.F."/>
            <person name="Guo W.B."/>
            <person name="Han X.H."/>
            <person name="Huang E.J."/>
            <person name="Li L.F."/>
            <person name="Wei W."/>
            <person name="Gao Y.C."/>
            <person name="Liu J.Z."/>
            <person name="Shao H.Z."/>
            <person name="Wang X."/>
            <person name="Wang C.C."/>
            <person name="Yang T.C."/>
            <person name="Huo Q.B."/>
            <person name="Li W."/>
            <person name="Chen H.Y."/>
            <person name="Chen S.E."/>
            <person name="Zhou L.G."/>
            <person name="Ni X.B."/>
            <person name="Tian J.H."/>
            <person name="Sheng Y."/>
            <person name="Liu T."/>
            <person name="Pan Y.S."/>
            <person name="Xia L.Y."/>
            <person name="Li J."/>
            <person name="Zhao F."/>
            <person name="Cao W.C."/>
        </authorList>
    </citation>
    <scope>NUCLEOTIDE SEQUENCE</scope>
    <source>
        <strain evidence="3">Rsan-2018</strain>
    </source>
</reference>
<dbReference type="AlphaFoldDB" id="A0A9D4SND3"/>
<gene>
    <name evidence="3" type="ORF">HPB52_001966</name>
</gene>
<feature type="region of interest" description="Disordered" evidence="1">
    <location>
        <begin position="702"/>
        <end position="722"/>
    </location>
</feature>
<feature type="compositionally biased region" description="Basic and acidic residues" evidence="1">
    <location>
        <begin position="702"/>
        <end position="717"/>
    </location>
</feature>
<dbReference type="EMBL" id="JABSTV010001255">
    <property type="protein sequence ID" value="KAH7934894.1"/>
    <property type="molecule type" value="Genomic_DNA"/>
</dbReference>
<name>A0A9D4SND3_RHISA</name>
<dbReference type="InterPro" id="IPR026123">
    <property type="entry name" value="STIL"/>
</dbReference>
<feature type="region of interest" description="Disordered" evidence="1">
    <location>
        <begin position="656"/>
        <end position="684"/>
    </location>
</feature>